<evidence type="ECO:0000256" key="1">
    <source>
        <dbReference type="SAM" id="Phobius"/>
    </source>
</evidence>
<keyword evidence="1" id="KW-0812">Transmembrane</keyword>
<accession>A0A3D8GK47</accession>
<dbReference type="OrthoDB" id="2917386at2"/>
<gene>
    <name evidence="2" type="ORF">DRW41_22330</name>
</gene>
<sequence>MKNILFYILIILMVATIGCFVLGYQNAGYLVGFIFAAFAMSVGLVFSIKNRNYTHKYWHDDYAERRQKKKE</sequence>
<evidence type="ECO:0000313" key="2">
    <source>
        <dbReference type="EMBL" id="RDU34667.1"/>
    </source>
</evidence>
<evidence type="ECO:0008006" key="4">
    <source>
        <dbReference type="Google" id="ProtNLM"/>
    </source>
</evidence>
<feature type="transmembrane region" description="Helical" evidence="1">
    <location>
        <begin position="5"/>
        <end position="24"/>
    </location>
</feature>
<keyword evidence="1" id="KW-1133">Transmembrane helix</keyword>
<proteinExistence type="predicted"/>
<evidence type="ECO:0000313" key="3">
    <source>
        <dbReference type="Proteomes" id="UP000257144"/>
    </source>
</evidence>
<dbReference type="Proteomes" id="UP000257144">
    <property type="component" value="Unassembled WGS sequence"/>
</dbReference>
<keyword evidence="1" id="KW-0472">Membrane</keyword>
<dbReference type="EMBL" id="QNQT01000022">
    <property type="protein sequence ID" value="RDU34667.1"/>
    <property type="molecule type" value="Genomic_DNA"/>
</dbReference>
<name>A0A3D8GK47_9BACI</name>
<dbReference type="RefSeq" id="WP_115454218.1">
    <property type="nucleotide sequence ID" value="NZ_QNQT01000022.1"/>
</dbReference>
<keyword evidence="3" id="KW-1185">Reference proteome</keyword>
<organism evidence="2 3">
    <name type="scientific">Neobacillus piezotolerans</name>
    <dbReference type="NCBI Taxonomy" id="2259171"/>
    <lineage>
        <taxon>Bacteria</taxon>
        <taxon>Bacillati</taxon>
        <taxon>Bacillota</taxon>
        <taxon>Bacilli</taxon>
        <taxon>Bacillales</taxon>
        <taxon>Bacillaceae</taxon>
        <taxon>Neobacillus</taxon>
    </lineage>
</organism>
<comment type="caution">
    <text evidence="2">The sequence shown here is derived from an EMBL/GenBank/DDBJ whole genome shotgun (WGS) entry which is preliminary data.</text>
</comment>
<feature type="transmembrane region" description="Helical" evidence="1">
    <location>
        <begin position="30"/>
        <end position="48"/>
    </location>
</feature>
<protein>
    <recommendedName>
        <fullName evidence="4">Lipoprotein</fullName>
    </recommendedName>
</protein>
<reference evidence="2 3" key="1">
    <citation type="submission" date="2018-07" db="EMBL/GenBank/DDBJ databases">
        <title>Bacillus sp. YLB-04 draft genome sequence.</title>
        <authorList>
            <person name="Yu L."/>
            <person name="Tang X."/>
        </authorList>
    </citation>
    <scope>NUCLEOTIDE SEQUENCE [LARGE SCALE GENOMIC DNA]</scope>
    <source>
        <strain evidence="2 3">YLB-04</strain>
    </source>
</reference>
<dbReference type="PROSITE" id="PS51257">
    <property type="entry name" value="PROKAR_LIPOPROTEIN"/>
    <property type="match status" value="1"/>
</dbReference>
<dbReference type="AlphaFoldDB" id="A0A3D8GK47"/>